<reference evidence="3" key="1">
    <citation type="submission" date="2021-01" db="UniProtKB">
        <authorList>
            <consortium name="EnsemblMetazoa"/>
        </authorList>
    </citation>
    <scope>IDENTIFICATION</scope>
</reference>
<dbReference type="InParanoid" id="A0A7M7MHJ7"/>
<protein>
    <submittedName>
        <fullName evidence="3">Uncharacterized protein</fullName>
    </submittedName>
</protein>
<keyword evidence="4" id="KW-1185">Reference proteome</keyword>
<dbReference type="EnsemblMetazoa" id="XM_022807382">
    <property type="protein sequence ID" value="XP_022663117"/>
    <property type="gene ID" value="LOC111251094"/>
</dbReference>
<dbReference type="RefSeq" id="XP_022663117.1">
    <property type="nucleotide sequence ID" value="XM_022807382.1"/>
</dbReference>
<organism evidence="3 4">
    <name type="scientific">Varroa destructor</name>
    <name type="common">Honeybee mite</name>
    <dbReference type="NCBI Taxonomy" id="109461"/>
    <lineage>
        <taxon>Eukaryota</taxon>
        <taxon>Metazoa</taxon>
        <taxon>Ecdysozoa</taxon>
        <taxon>Arthropoda</taxon>
        <taxon>Chelicerata</taxon>
        <taxon>Arachnida</taxon>
        <taxon>Acari</taxon>
        <taxon>Parasitiformes</taxon>
        <taxon>Mesostigmata</taxon>
        <taxon>Gamasina</taxon>
        <taxon>Dermanyssoidea</taxon>
        <taxon>Varroidae</taxon>
        <taxon>Varroa</taxon>
    </lineage>
</organism>
<evidence type="ECO:0000256" key="1">
    <source>
        <dbReference type="SAM" id="MobiDB-lite"/>
    </source>
</evidence>
<dbReference type="KEGG" id="vde:111251094"/>
<evidence type="ECO:0000256" key="2">
    <source>
        <dbReference type="SAM" id="SignalP"/>
    </source>
</evidence>
<evidence type="ECO:0000313" key="3">
    <source>
        <dbReference type="EnsemblMetazoa" id="XP_022663117"/>
    </source>
</evidence>
<accession>A0A7M7MHJ7</accession>
<feature type="signal peptide" evidence="2">
    <location>
        <begin position="1"/>
        <end position="16"/>
    </location>
</feature>
<feature type="chain" id="PRO_5029798241" evidence="2">
    <location>
        <begin position="17"/>
        <end position="180"/>
    </location>
</feature>
<feature type="region of interest" description="Disordered" evidence="1">
    <location>
        <begin position="21"/>
        <end position="43"/>
    </location>
</feature>
<feature type="region of interest" description="Disordered" evidence="1">
    <location>
        <begin position="161"/>
        <end position="180"/>
    </location>
</feature>
<dbReference type="OrthoDB" id="10467163at2759"/>
<dbReference type="GeneID" id="111251094"/>
<dbReference type="Proteomes" id="UP000594260">
    <property type="component" value="Unplaced"/>
</dbReference>
<dbReference type="AlphaFoldDB" id="A0A7M7MHJ7"/>
<name>A0A7M7MHJ7_VARDE</name>
<sequence>MKAFITLVVCVASTRAGFESSGGWQQAASSGWDTTQSGWASASSGWESGQLSSGWQQAAPLSSGWDAASVSSGWETAAPASSGWQAPTPQQEKKIVIIKQQQNQGHASPSLTVAGPTHVIKTVHQVRTIDQGGKILHKSADAQAKVLLVKSVATAEVKHAQPQGWPQKVQAGWQSASSGW</sequence>
<evidence type="ECO:0000313" key="4">
    <source>
        <dbReference type="Proteomes" id="UP000594260"/>
    </source>
</evidence>
<keyword evidence="2" id="KW-0732">Signal</keyword>
<proteinExistence type="predicted"/>